<keyword evidence="3" id="KW-0539">Nucleus</keyword>
<dbReference type="InterPro" id="IPR023167">
    <property type="entry name" value="Yap1_redox_dom_sf"/>
</dbReference>
<comment type="subcellular location">
    <subcellularLocation>
        <location evidence="2">Cytoplasm</location>
    </subcellularLocation>
    <subcellularLocation>
        <location evidence="1">Nucleus</location>
    </subcellularLocation>
</comment>
<evidence type="ECO:0000256" key="2">
    <source>
        <dbReference type="ARBA" id="ARBA00004496"/>
    </source>
</evidence>
<dbReference type="FunCoup" id="A0A3N4LNG9">
    <property type="interactions" value="2850"/>
</dbReference>
<feature type="compositionally biased region" description="Acidic residues" evidence="5">
    <location>
        <begin position="504"/>
        <end position="513"/>
    </location>
</feature>
<evidence type="ECO:0000256" key="4">
    <source>
        <dbReference type="ARBA" id="ARBA00038132"/>
    </source>
</evidence>
<feature type="domain" description="BZIP" evidence="6">
    <location>
        <begin position="157"/>
        <end position="220"/>
    </location>
</feature>
<comment type="similarity">
    <text evidence="4">Belongs to the bZIP family. YAP subfamily.</text>
</comment>
<protein>
    <submittedName>
        <fullName evidence="7">PAP1-domain-containing protein</fullName>
    </submittedName>
</protein>
<feature type="compositionally biased region" description="Polar residues" evidence="5">
    <location>
        <begin position="324"/>
        <end position="358"/>
    </location>
</feature>
<dbReference type="Proteomes" id="UP000267821">
    <property type="component" value="Unassembled WGS sequence"/>
</dbReference>
<proteinExistence type="inferred from homology"/>
<dbReference type="PANTHER" id="PTHR40621">
    <property type="entry name" value="TRANSCRIPTION FACTOR KAPC-RELATED"/>
    <property type="match status" value="1"/>
</dbReference>
<dbReference type="PROSITE" id="PS50217">
    <property type="entry name" value="BZIP"/>
    <property type="match status" value="1"/>
</dbReference>
<dbReference type="SUPFAM" id="SSF57959">
    <property type="entry name" value="Leucine zipper domain"/>
    <property type="match status" value="1"/>
</dbReference>
<dbReference type="GO" id="GO:0000976">
    <property type="term" value="F:transcription cis-regulatory region binding"/>
    <property type="evidence" value="ECO:0007669"/>
    <property type="project" value="InterPro"/>
</dbReference>
<dbReference type="EMBL" id="ML121541">
    <property type="protein sequence ID" value="RPB24434.1"/>
    <property type="molecule type" value="Genomic_DNA"/>
</dbReference>
<evidence type="ECO:0000256" key="3">
    <source>
        <dbReference type="ARBA" id="ARBA00023242"/>
    </source>
</evidence>
<sequence length="594" mass="64859">MASVNPLYLDPEQQDLLLAALASNSSSLKNSQNQQSRTHGTSKSHEMDMTRSDSIVGFQTPLTELNGVSPVLDGLDYTFDLDGNYDWDQGMGEEYGASVDGSIDTPAAAATEHEKRKSPLTDNENGSPGSDARQNEPKRRETDEKVAKKPGRKPLTSEPTSKRKAQNRAAQRAFRERKEKHLKDLEQKVADLEKASETANKENSALRQQIERLQVELNEYRKRLTDNKSSVSSILGKGTNGGFQFEFPLFGLKTPAHFGIGSNTKPGHFPQPNNATNGMRFDTGSQGGRARSSTNPSSVASTIRPQNKDSTSEYIPDGVRISKGESTTSPSCPSLSHPGTNSCMTSPESNSHSPLSYKQDQREPATEEIVQVLSSENDEPGFHCGVLDDGETSFCEKLGAIACGNPRNPIPLDPDSKLLPNLNKVIPRPDPRRTHQVGSRFDPVLFRDYRDPMDQANMDLNMSFFDDAFPMADFSLGSPIIPGTPVGEKAEPELKKPAPAGLENTEDDDSGSEDEAFIVKAKPDANLMSCNKIWDRISAHPKFASGELDMDNLCSELRSKAKCSETGVVVGQKDVEEALSKAGLKPRDFGIVTK</sequence>
<evidence type="ECO:0000313" key="8">
    <source>
        <dbReference type="Proteomes" id="UP000267821"/>
    </source>
</evidence>
<accession>A0A3N4LNG9</accession>
<dbReference type="InterPro" id="IPR004827">
    <property type="entry name" value="bZIP"/>
</dbReference>
<feature type="compositionally biased region" description="Low complexity" evidence="5">
    <location>
        <begin position="25"/>
        <end position="36"/>
    </location>
</feature>
<evidence type="ECO:0000256" key="1">
    <source>
        <dbReference type="ARBA" id="ARBA00004123"/>
    </source>
</evidence>
<name>A0A3N4LNG9_9PEZI</name>
<dbReference type="GO" id="GO:0090575">
    <property type="term" value="C:RNA polymerase II transcription regulator complex"/>
    <property type="evidence" value="ECO:0007669"/>
    <property type="project" value="TreeGrafter"/>
</dbReference>
<dbReference type="SUPFAM" id="SSF111430">
    <property type="entry name" value="YAP1 redox domain"/>
    <property type="match status" value="1"/>
</dbReference>
<dbReference type="InterPro" id="IPR046347">
    <property type="entry name" value="bZIP_sf"/>
</dbReference>
<dbReference type="GO" id="GO:0034599">
    <property type="term" value="P:cellular response to oxidative stress"/>
    <property type="evidence" value="ECO:0007669"/>
    <property type="project" value="UniProtKB-ARBA"/>
</dbReference>
<dbReference type="InterPro" id="IPR050936">
    <property type="entry name" value="AP-1-like"/>
</dbReference>
<evidence type="ECO:0000313" key="7">
    <source>
        <dbReference type="EMBL" id="RPB24434.1"/>
    </source>
</evidence>
<dbReference type="InParanoid" id="A0A3N4LNG9"/>
<dbReference type="Gene3D" id="1.10.238.100">
    <property type="entry name" value="YAP1 redox domain. Chain B"/>
    <property type="match status" value="1"/>
</dbReference>
<organism evidence="7 8">
    <name type="scientific">Terfezia boudieri ATCC MYA-4762</name>
    <dbReference type="NCBI Taxonomy" id="1051890"/>
    <lineage>
        <taxon>Eukaryota</taxon>
        <taxon>Fungi</taxon>
        <taxon>Dikarya</taxon>
        <taxon>Ascomycota</taxon>
        <taxon>Pezizomycotina</taxon>
        <taxon>Pezizomycetes</taxon>
        <taxon>Pezizales</taxon>
        <taxon>Pezizaceae</taxon>
        <taxon>Terfezia</taxon>
    </lineage>
</organism>
<dbReference type="Gene3D" id="1.20.5.170">
    <property type="match status" value="1"/>
</dbReference>
<dbReference type="PROSITE" id="PS00036">
    <property type="entry name" value="BZIP_BASIC"/>
    <property type="match status" value="1"/>
</dbReference>
<dbReference type="AlphaFoldDB" id="A0A3N4LNG9"/>
<feature type="compositionally biased region" description="Polar residues" evidence="5">
    <location>
        <begin position="261"/>
        <end position="277"/>
    </location>
</feature>
<feature type="region of interest" description="Disordered" evidence="5">
    <location>
        <begin position="484"/>
        <end position="513"/>
    </location>
</feature>
<dbReference type="FunFam" id="1.20.5.170:FF:000067">
    <property type="entry name" value="BZIP transcription factor"/>
    <property type="match status" value="1"/>
</dbReference>
<dbReference type="STRING" id="1051890.A0A3N4LNG9"/>
<evidence type="ECO:0000256" key="5">
    <source>
        <dbReference type="SAM" id="MobiDB-lite"/>
    </source>
</evidence>
<dbReference type="Pfam" id="PF00170">
    <property type="entry name" value="bZIP_1"/>
    <property type="match status" value="1"/>
</dbReference>
<dbReference type="SMART" id="SM00338">
    <property type="entry name" value="BRLZ"/>
    <property type="match status" value="1"/>
</dbReference>
<dbReference type="InterPro" id="IPR013910">
    <property type="entry name" value="TF_PAP1"/>
</dbReference>
<feature type="region of interest" description="Disordered" evidence="5">
    <location>
        <begin position="87"/>
        <end position="184"/>
    </location>
</feature>
<dbReference type="CDD" id="cd14688">
    <property type="entry name" value="bZIP_YAP"/>
    <property type="match status" value="1"/>
</dbReference>
<dbReference type="GO" id="GO:0005737">
    <property type="term" value="C:cytoplasm"/>
    <property type="evidence" value="ECO:0007669"/>
    <property type="project" value="UniProtKB-SubCell"/>
</dbReference>
<feature type="compositionally biased region" description="Polar residues" evidence="5">
    <location>
        <begin position="291"/>
        <end position="305"/>
    </location>
</feature>
<feature type="compositionally biased region" description="Basic and acidic residues" evidence="5">
    <location>
        <begin position="173"/>
        <end position="184"/>
    </location>
</feature>
<dbReference type="OrthoDB" id="5380163at2759"/>
<dbReference type="GO" id="GO:0001228">
    <property type="term" value="F:DNA-binding transcription activator activity, RNA polymerase II-specific"/>
    <property type="evidence" value="ECO:0007669"/>
    <property type="project" value="TreeGrafter"/>
</dbReference>
<dbReference type="PANTHER" id="PTHR40621:SF6">
    <property type="entry name" value="AP-1-LIKE TRANSCRIPTION FACTOR YAP1-RELATED"/>
    <property type="match status" value="1"/>
</dbReference>
<keyword evidence="8" id="KW-1185">Reference proteome</keyword>
<gene>
    <name evidence="7" type="ORF">L211DRAFT_785014</name>
</gene>
<feature type="region of interest" description="Disordered" evidence="5">
    <location>
        <begin position="261"/>
        <end position="363"/>
    </location>
</feature>
<evidence type="ECO:0000259" key="6">
    <source>
        <dbReference type="PROSITE" id="PS50217"/>
    </source>
</evidence>
<feature type="region of interest" description="Disordered" evidence="5">
    <location>
        <begin position="25"/>
        <end position="55"/>
    </location>
</feature>
<dbReference type="Pfam" id="PF08601">
    <property type="entry name" value="PAP1"/>
    <property type="match status" value="1"/>
</dbReference>
<feature type="compositionally biased region" description="Basic and acidic residues" evidence="5">
    <location>
        <begin position="133"/>
        <end position="147"/>
    </location>
</feature>
<reference evidence="7 8" key="1">
    <citation type="journal article" date="2018" name="Nat. Ecol. Evol.">
        <title>Pezizomycetes genomes reveal the molecular basis of ectomycorrhizal truffle lifestyle.</title>
        <authorList>
            <person name="Murat C."/>
            <person name="Payen T."/>
            <person name="Noel B."/>
            <person name="Kuo A."/>
            <person name="Morin E."/>
            <person name="Chen J."/>
            <person name="Kohler A."/>
            <person name="Krizsan K."/>
            <person name="Balestrini R."/>
            <person name="Da Silva C."/>
            <person name="Montanini B."/>
            <person name="Hainaut M."/>
            <person name="Levati E."/>
            <person name="Barry K.W."/>
            <person name="Belfiori B."/>
            <person name="Cichocki N."/>
            <person name="Clum A."/>
            <person name="Dockter R.B."/>
            <person name="Fauchery L."/>
            <person name="Guy J."/>
            <person name="Iotti M."/>
            <person name="Le Tacon F."/>
            <person name="Lindquist E.A."/>
            <person name="Lipzen A."/>
            <person name="Malagnac F."/>
            <person name="Mello A."/>
            <person name="Molinier V."/>
            <person name="Miyauchi S."/>
            <person name="Poulain J."/>
            <person name="Riccioni C."/>
            <person name="Rubini A."/>
            <person name="Sitrit Y."/>
            <person name="Splivallo R."/>
            <person name="Traeger S."/>
            <person name="Wang M."/>
            <person name="Zifcakova L."/>
            <person name="Wipf D."/>
            <person name="Zambonelli A."/>
            <person name="Paolocci F."/>
            <person name="Nowrousian M."/>
            <person name="Ottonello S."/>
            <person name="Baldrian P."/>
            <person name="Spatafora J.W."/>
            <person name="Henrissat B."/>
            <person name="Nagy L.G."/>
            <person name="Aury J.M."/>
            <person name="Wincker P."/>
            <person name="Grigoriev I.V."/>
            <person name="Bonfante P."/>
            <person name="Martin F.M."/>
        </authorList>
    </citation>
    <scope>NUCLEOTIDE SEQUENCE [LARGE SCALE GENOMIC DNA]</scope>
    <source>
        <strain evidence="7 8">ATCC MYA-4762</strain>
    </source>
</reference>